<dbReference type="EMBL" id="CP036266">
    <property type="protein sequence ID" value="QDT19999.1"/>
    <property type="molecule type" value="Genomic_DNA"/>
</dbReference>
<dbReference type="InterPro" id="IPR018042">
    <property type="entry name" value="Aspartate_kinase_CS"/>
</dbReference>
<dbReference type="Proteomes" id="UP000320421">
    <property type="component" value="Chromosome"/>
</dbReference>
<dbReference type="AlphaFoldDB" id="A0A517PKV3"/>
<comment type="pathway">
    <text evidence="1 9">Amino-acid biosynthesis; L-lysine biosynthesis via DAP pathway; (S)-tetrahydrodipicolinate from L-aspartate: step 1/4.</text>
</comment>
<dbReference type="GO" id="GO:0005829">
    <property type="term" value="C:cytosol"/>
    <property type="evidence" value="ECO:0007669"/>
    <property type="project" value="TreeGrafter"/>
</dbReference>
<dbReference type="OrthoDB" id="9799110at2"/>
<dbReference type="InterPro" id="IPR001048">
    <property type="entry name" value="Asp/Glu/Uridylate_kinase"/>
</dbReference>
<dbReference type="PROSITE" id="PS00324">
    <property type="entry name" value="ASPARTOKINASE"/>
    <property type="match status" value="1"/>
</dbReference>
<accession>A0A517PKV3</accession>
<evidence type="ECO:0000256" key="8">
    <source>
        <dbReference type="RuleBase" id="RU003448"/>
    </source>
</evidence>
<keyword evidence="5 8" id="KW-0418">Kinase</keyword>
<evidence type="ECO:0000256" key="7">
    <source>
        <dbReference type="ARBA" id="ARBA00047872"/>
    </source>
</evidence>
<keyword evidence="9" id="KW-0028">Amino-acid biosynthesis</keyword>
<organism evidence="11 12">
    <name type="scientific">Gimesia chilikensis</name>
    <dbReference type="NCBI Taxonomy" id="2605989"/>
    <lineage>
        <taxon>Bacteria</taxon>
        <taxon>Pseudomonadati</taxon>
        <taxon>Planctomycetota</taxon>
        <taxon>Planctomycetia</taxon>
        <taxon>Planctomycetales</taxon>
        <taxon>Planctomycetaceae</taxon>
        <taxon>Gimesia</taxon>
    </lineage>
</organism>
<name>A0A517PKV3_9PLAN</name>
<keyword evidence="3 8" id="KW-0808">Transferase</keyword>
<dbReference type="EC" id="2.7.2.4" evidence="8"/>
<dbReference type="GO" id="GO:0005524">
    <property type="term" value="F:ATP binding"/>
    <property type="evidence" value="ECO:0007669"/>
    <property type="project" value="UniProtKB-KW"/>
</dbReference>
<dbReference type="UniPathway" id="UPA00034">
    <property type="reaction ID" value="UER00015"/>
</dbReference>
<dbReference type="Gene3D" id="1.20.120.1320">
    <property type="entry name" value="Aspartokinase, catalytic domain"/>
    <property type="match status" value="1"/>
</dbReference>
<sequence>MTNSVVCKFGGSSVANATQIEKVRRIVADNPQRRFVVVSAPGRVQKNEEKITDHLLNIATRGQHFRDSRKSISATESKQAVIDRFSGIISDLEIEGNDLIESLKTDLEPNLDGDKRIAFLASRGEHYNARIIARYFQRKGMEARACLPEEFGFLVTDSYLDAKVEEPAYENIAVLDQEETDMVTVIPGFYGVTEAGEIAVFSRGGSDLTGGEIAYAIDGDKYENWTDVSGVLESDPRIISAARAIPRLTFKEIRLLSSKGVNVFHLDAMLNCRKRKIPIHVRNTNHPEAAGTQILNERVPEEGVVGIARLDNMAYIYLEKDMLCEEVGFTATLLKIFQSYGINTYHYPTDKDDIAVLVKQDDLKGSINDLRRAIEKQLKPDFMDVVYNLSVITPVGLGLKRNSYPLVDAINALGEHHIPIEMIDQSPSQICFHIGVSQAVADDALNILYRVLINDTRA</sequence>
<dbReference type="PANTHER" id="PTHR21499">
    <property type="entry name" value="ASPARTATE KINASE"/>
    <property type="match status" value="1"/>
</dbReference>
<comment type="pathway">
    <text evidence="9">Amino-acid biosynthesis; L-methionine biosynthesis via de novo pathway; L-homoserine from L-aspartate: step 1/3.</text>
</comment>
<dbReference type="PANTHER" id="PTHR21499:SF67">
    <property type="entry name" value="ASPARTOKINASE 3"/>
    <property type="match status" value="1"/>
</dbReference>
<evidence type="ECO:0000256" key="2">
    <source>
        <dbReference type="ARBA" id="ARBA00010122"/>
    </source>
</evidence>
<dbReference type="InterPro" id="IPR042199">
    <property type="entry name" value="AsparK_Bifunc_asparK/hSer_DH"/>
</dbReference>
<dbReference type="Gene3D" id="3.40.1160.10">
    <property type="entry name" value="Acetylglutamate kinase-like"/>
    <property type="match status" value="1"/>
</dbReference>
<comment type="catalytic activity">
    <reaction evidence="7 8">
        <text>L-aspartate + ATP = 4-phospho-L-aspartate + ADP</text>
        <dbReference type="Rhea" id="RHEA:23776"/>
        <dbReference type="ChEBI" id="CHEBI:29991"/>
        <dbReference type="ChEBI" id="CHEBI:30616"/>
        <dbReference type="ChEBI" id="CHEBI:57535"/>
        <dbReference type="ChEBI" id="CHEBI:456216"/>
        <dbReference type="EC" id="2.7.2.4"/>
    </reaction>
</comment>
<protein>
    <recommendedName>
        <fullName evidence="8">Aspartokinase</fullName>
        <ecNumber evidence="8">2.7.2.4</ecNumber>
    </recommendedName>
</protein>
<feature type="domain" description="Aspartate/glutamate/uridylate kinase" evidence="10">
    <location>
        <begin position="5"/>
        <end position="283"/>
    </location>
</feature>
<comment type="pathway">
    <text evidence="9">Amino-acid biosynthesis; L-threonine biosynthesis; L-threonine from L-aspartate: step 1/5.</text>
</comment>
<dbReference type="GO" id="GO:0009089">
    <property type="term" value="P:lysine biosynthetic process via diaminopimelate"/>
    <property type="evidence" value="ECO:0007669"/>
    <property type="project" value="UniProtKB-UniPathway"/>
</dbReference>
<evidence type="ECO:0000313" key="11">
    <source>
        <dbReference type="EMBL" id="QDT19999.1"/>
    </source>
</evidence>
<comment type="similarity">
    <text evidence="2 8">Belongs to the aspartokinase family.</text>
</comment>
<dbReference type="GO" id="GO:0009088">
    <property type="term" value="P:threonine biosynthetic process"/>
    <property type="evidence" value="ECO:0007669"/>
    <property type="project" value="UniProtKB-UniPathway"/>
</dbReference>
<keyword evidence="4" id="KW-0547">Nucleotide-binding</keyword>
<evidence type="ECO:0000259" key="10">
    <source>
        <dbReference type="Pfam" id="PF00696"/>
    </source>
</evidence>
<evidence type="ECO:0000313" key="12">
    <source>
        <dbReference type="Proteomes" id="UP000320421"/>
    </source>
</evidence>
<evidence type="ECO:0000256" key="1">
    <source>
        <dbReference type="ARBA" id="ARBA00004766"/>
    </source>
</evidence>
<dbReference type="UniPathway" id="UPA00051">
    <property type="reaction ID" value="UER00462"/>
</dbReference>
<evidence type="ECO:0000256" key="4">
    <source>
        <dbReference type="ARBA" id="ARBA00022741"/>
    </source>
</evidence>
<keyword evidence="6" id="KW-0067">ATP-binding</keyword>
<dbReference type="InterPro" id="IPR001341">
    <property type="entry name" value="Asp_kinase"/>
</dbReference>
<dbReference type="SUPFAM" id="SSF55021">
    <property type="entry name" value="ACT-like"/>
    <property type="match status" value="2"/>
</dbReference>
<reference evidence="11 12" key="1">
    <citation type="submission" date="2019-02" db="EMBL/GenBank/DDBJ databases">
        <title>Deep-cultivation of Planctomycetes and their phenomic and genomic characterization uncovers novel biology.</title>
        <authorList>
            <person name="Wiegand S."/>
            <person name="Jogler M."/>
            <person name="Boedeker C."/>
            <person name="Pinto D."/>
            <person name="Vollmers J."/>
            <person name="Rivas-Marin E."/>
            <person name="Kohn T."/>
            <person name="Peeters S.H."/>
            <person name="Heuer A."/>
            <person name="Rast P."/>
            <person name="Oberbeckmann S."/>
            <person name="Bunk B."/>
            <person name="Jeske O."/>
            <person name="Meyerdierks A."/>
            <person name="Storesund J.E."/>
            <person name="Kallscheuer N."/>
            <person name="Luecker S."/>
            <person name="Lage O.M."/>
            <person name="Pohl T."/>
            <person name="Merkel B.J."/>
            <person name="Hornburger P."/>
            <person name="Mueller R.-W."/>
            <person name="Bruemmer F."/>
            <person name="Labrenz M."/>
            <person name="Spormann A.M."/>
            <person name="Op den Camp H."/>
            <person name="Overmann J."/>
            <person name="Amann R."/>
            <person name="Jetten M.S.M."/>
            <person name="Mascher T."/>
            <person name="Medema M.H."/>
            <person name="Devos D.P."/>
            <person name="Kaster A.-K."/>
            <person name="Ovreas L."/>
            <person name="Rohde M."/>
            <person name="Galperin M.Y."/>
            <person name="Jogler C."/>
        </authorList>
    </citation>
    <scope>NUCLEOTIDE SEQUENCE [LARGE SCALE GENOMIC DNA]</scope>
    <source>
        <strain evidence="11 12">HG66A1</strain>
    </source>
</reference>
<dbReference type="NCBIfam" id="TIGR00657">
    <property type="entry name" value="asp_kinases"/>
    <property type="match status" value="1"/>
</dbReference>
<dbReference type="Gene3D" id="3.30.2130.10">
    <property type="entry name" value="VC0802-like"/>
    <property type="match status" value="1"/>
</dbReference>
<dbReference type="UniPathway" id="UPA00050">
    <property type="reaction ID" value="UER00461"/>
</dbReference>
<proteinExistence type="inferred from homology"/>
<keyword evidence="12" id="KW-1185">Reference proteome</keyword>
<evidence type="ECO:0000256" key="5">
    <source>
        <dbReference type="ARBA" id="ARBA00022777"/>
    </source>
</evidence>
<dbReference type="SUPFAM" id="SSF53633">
    <property type="entry name" value="Carbamate kinase-like"/>
    <property type="match status" value="1"/>
</dbReference>
<dbReference type="InterPro" id="IPR045865">
    <property type="entry name" value="ACT-like_dom_sf"/>
</dbReference>
<evidence type="ECO:0000256" key="6">
    <source>
        <dbReference type="ARBA" id="ARBA00022840"/>
    </source>
</evidence>
<dbReference type="GO" id="GO:0004072">
    <property type="term" value="F:aspartate kinase activity"/>
    <property type="evidence" value="ECO:0007669"/>
    <property type="project" value="UniProtKB-EC"/>
</dbReference>
<evidence type="ECO:0000256" key="3">
    <source>
        <dbReference type="ARBA" id="ARBA00022679"/>
    </source>
</evidence>
<gene>
    <name evidence="11" type="primary">yclM</name>
    <name evidence="11" type="ORF">HG66A1_17720</name>
</gene>
<dbReference type="RefSeq" id="WP_145182171.1">
    <property type="nucleotide sequence ID" value="NZ_CP036266.1"/>
</dbReference>
<dbReference type="GO" id="GO:0009090">
    <property type="term" value="P:homoserine biosynthetic process"/>
    <property type="evidence" value="ECO:0007669"/>
    <property type="project" value="TreeGrafter"/>
</dbReference>
<dbReference type="InterPro" id="IPR036393">
    <property type="entry name" value="AceGlu_kinase-like_sf"/>
</dbReference>
<evidence type="ECO:0000256" key="9">
    <source>
        <dbReference type="RuleBase" id="RU004249"/>
    </source>
</evidence>
<dbReference type="Pfam" id="PF00696">
    <property type="entry name" value="AA_kinase"/>
    <property type="match status" value="1"/>
</dbReference>